<sequence>MTLWKYSLLAVSFISLSCFLWDTTNKHLEYSVSLQEEKKKILQQLDREQISSESKKHLETFKEMQRPSQVRQLTSYKVLAGALPQEKKLLTVGISSAQHPQGSALLHTLQSLFQASSEPELDCIVVLVHLSDPDPAWLHQMAANISGLFRARIEAQQLLVIHGHLSGSLVPGDLGHINASSPCEAVYSRQKADYALLMTFAVSLSEYFLMVEDHVFCAPKFVSTVYWALAAWKERPWVTLEFSSLSFSGKVFHSRDLPRLTTFLLLFPKDTPTHLLLSEFRLLLAQRVPIRLSPSVFYPAGNSASEDTCFPKEKEVAFGEPDNPVANVLTDMSPVWDVLPQYAYVLNEEGYITLDALRGNYLVVIMEKPQKVIRIEVLTGVDQEGQYRLQQGQVELGYSPLAHSTGCARYTLLGPLVQGNLNQRVFYEEGTVEQLSCIRLLVLASQDSWLLIRQIRVWTQPEEEESWRHPGDSAGIVGLGNPAYMAGRK</sequence>
<organism evidence="3 4">
    <name type="scientific">Pipistrellus nathusii</name>
    <name type="common">Nathusius' pipistrelle</name>
    <dbReference type="NCBI Taxonomy" id="59473"/>
    <lineage>
        <taxon>Eukaryota</taxon>
        <taxon>Metazoa</taxon>
        <taxon>Chordata</taxon>
        <taxon>Craniata</taxon>
        <taxon>Vertebrata</taxon>
        <taxon>Euteleostomi</taxon>
        <taxon>Mammalia</taxon>
        <taxon>Eutheria</taxon>
        <taxon>Laurasiatheria</taxon>
        <taxon>Chiroptera</taxon>
        <taxon>Yangochiroptera</taxon>
        <taxon>Vespertilionidae</taxon>
        <taxon>Pipistrellus</taxon>
    </lineage>
</organism>
<keyword evidence="1" id="KW-0732">Signal</keyword>
<proteinExistence type="predicted"/>
<dbReference type="PROSITE" id="PS51257">
    <property type="entry name" value="PROKAR_LIPOPROTEIN"/>
    <property type="match status" value="1"/>
</dbReference>
<dbReference type="Proteomes" id="UP001314169">
    <property type="component" value="Chromosome 20"/>
</dbReference>
<evidence type="ECO:0000313" key="4">
    <source>
        <dbReference type="Proteomes" id="UP001314169"/>
    </source>
</evidence>
<feature type="chain" id="PRO_5046297244" description="MGAT4 conserved region domain-containing protein" evidence="1">
    <location>
        <begin position="19"/>
        <end position="489"/>
    </location>
</feature>
<feature type="domain" description="MGAT4 conserved region" evidence="2">
    <location>
        <begin position="53"/>
        <end position="308"/>
    </location>
</feature>
<dbReference type="InterPro" id="IPR057279">
    <property type="entry name" value="MGAT4"/>
</dbReference>
<dbReference type="InterPro" id="IPR006759">
    <property type="entry name" value="Glyco_transf_54"/>
</dbReference>
<name>A0ABN9ZXK2_PIPNA</name>
<dbReference type="PANTHER" id="PTHR12062">
    <property type="entry name" value="N-ACETYLGLUCOSAMINYLTRANSFERASE VI"/>
    <property type="match status" value="1"/>
</dbReference>
<dbReference type="PANTHER" id="PTHR12062:SF32">
    <property type="entry name" value="MGAT4 FAMILY, MEMBER F"/>
    <property type="match status" value="1"/>
</dbReference>
<gene>
    <name evidence="3" type="ORF">MPIPNATIZW_LOCUS10649</name>
</gene>
<protein>
    <recommendedName>
        <fullName evidence="2">MGAT4 conserved region domain-containing protein</fullName>
    </recommendedName>
</protein>
<dbReference type="Pfam" id="PF04666">
    <property type="entry name" value="MGAT4_cons"/>
    <property type="match status" value="1"/>
</dbReference>
<reference evidence="3" key="1">
    <citation type="submission" date="2023-12" db="EMBL/GenBank/DDBJ databases">
        <authorList>
            <person name="Brown T."/>
        </authorList>
    </citation>
    <scope>NUCLEOTIDE SEQUENCE</scope>
</reference>
<feature type="signal peptide" evidence="1">
    <location>
        <begin position="1"/>
        <end position="18"/>
    </location>
</feature>
<accession>A0ABN9ZXK2</accession>
<evidence type="ECO:0000256" key="1">
    <source>
        <dbReference type="SAM" id="SignalP"/>
    </source>
</evidence>
<evidence type="ECO:0000259" key="2">
    <source>
        <dbReference type="Pfam" id="PF04666"/>
    </source>
</evidence>
<dbReference type="EMBL" id="OY882877">
    <property type="protein sequence ID" value="CAK6442343.1"/>
    <property type="molecule type" value="Genomic_DNA"/>
</dbReference>
<keyword evidence="4" id="KW-1185">Reference proteome</keyword>
<evidence type="ECO:0000313" key="3">
    <source>
        <dbReference type="EMBL" id="CAK6442343.1"/>
    </source>
</evidence>